<evidence type="ECO:0000313" key="4">
    <source>
        <dbReference type="Proteomes" id="UP000683246"/>
    </source>
</evidence>
<dbReference type="Proteomes" id="UP000683246">
    <property type="component" value="Chromosome"/>
</dbReference>
<sequence>MYVRKKITRLLILAMLTVSLVSFQVRAEPVTIIIGGIAFTAYEIAVVAATLGVAGYALVNGDDIQKAAMDFMTKCNRDTLVSIKNSIDNIENDVVSLSTDAWTAFEDFVTNAQQAVWGVSYDPDIAVDFESAYINFAHHSPVGYKSVKVDGSVFHFVETGTEGAYYLYQDGLRPLGKISLFGKDFIFRDYIIRGDFGVHAKIVTKGEPMLYWYYNYSTNDIYLCVNKDSYLTYESLFHSPVFTDVPITDVKPVEYQHDTIDVTGEDWYKTLTEDTVINVPTTWDTYVDLVGGKDKVNDALAPTFENDGNTNNPTNPVIDLTGELDRLLENFKINDIDVQALYDAILERFNYNIFSDTLKKLEKLKTAPKTPPKITINLHAMFDTLKNLGDFDNTLEDKETVFIDFAILDELQFQGVSVIEWFRGLINIGMIITTFFHIKNKVMPQKAMKG</sequence>
<keyword evidence="1" id="KW-0472">Membrane</keyword>
<feature type="chain" id="PRO_5035279406" evidence="2">
    <location>
        <begin position="28"/>
        <end position="450"/>
    </location>
</feature>
<reference evidence="3" key="1">
    <citation type="submission" date="2020-07" db="EMBL/GenBank/DDBJ databases">
        <title>Vallitalea pronyensis genome.</title>
        <authorList>
            <person name="Postec A."/>
        </authorList>
    </citation>
    <scope>NUCLEOTIDE SEQUENCE</scope>
    <source>
        <strain evidence="3">FatNI3</strain>
    </source>
</reference>
<keyword evidence="1" id="KW-1133">Transmembrane helix</keyword>
<keyword evidence="1" id="KW-0812">Transmembrane</keyword>
<keyword evidence="2" id="KW-0732">Signal</keyword>
<dbReference type="AlphaFoldDB" id="A0A8J8SIV9"/>
<name>A0A8J8SIV9_9FIRM</name>
<proteinExistence type="predicted"/>
<protein>
    <submittedName>
        <fullName evidence="3">Uncharacterized protein</fullName>
    </submittedName>
</protein>
<accession>A0A8J8SIV9</accession>
<organism evidence="3 4">
    <name type="scientific">Vallitalea pronyensis</name>
    <dbReference type="NCBI Taxonomy" id="1348613"/>
    <lineage>
        <taxon>Bacteria</taxon>
        <taxon>Bacillati</taxon>
        <taxon>Bacillota</taxon>
        <taxon>Clostridia</taxon>
        <taxon>Lachnospirales</taxon>
        <taxon>Vallitaleaceae</taxon>
        <taxon>Vallitalea</taxon>
    </lineage>
</organism>
<dbReference type="KEGG" id="vpy:HZI73_22240"/>
<dbReference type="EMBL" id="CP058649">
    <property type="protein sequence ID" value="QUI24852.1"/>
    <property type="molecule type" value="Genomic_DNA"/>
</dbReference>
<feature type="transmembrane region" description="Helical" evidence="1">
    <location>
        <begin position="421"/>
        <end position="438"/>
    </location>
</feature>
<evidence type="ECO:0000256" key="2">
    <source>
        <dbReference type="SAM" id="SignalP"/>
    </source>
</evidence>
<gene>
    <name evidence="3" type="ORF">HZI73_22240</name>
</gene>
<feature type="signal peptide" evidence="2">
    <location>
        <begin position="1"/>
        <end position="27"/>
    </location>
</feature>
<evidence type="ECO:0000313" key="3">
    <source>
        <dbReference type="EMBL" id="QUI24852.1"/>
    </source>
</evidence>
<dbReference type="RefSeq" id="WP_212695551.1">
    <property type="nucleotide sequence ID" value="NZ_CP058649.1"/>
</dbReference>
<evidence type="ECO:0000256" key="1">
    <source>
        <dbReference type="SAM" id="Phobius"/>
    </source>
</evidence>
<keyword evidence="4" id="KW-1185">Reference proteome</keyword>